<gene>
    <name evidence="1" type="ORF">MF672_038945</name>
</gene>
<sequence length="100" mass="11757">MVETHPPLPQTSTFRHEHGEVEAVQLTRENLWDVYEWADSKPWFGPDRQIDGLTIWTLNGRRKADFGDWVIRSVLGDFYPIKPDAFESMYQPVEQPEEQP</sequence>
<proteinExistence type="predicted"/>
<organism evidence="1 2">
    <name type="scientific">Actinomadura luzonensis</name>
    <dbReference type="NCBI Taxonomy" id="2805427"/>
    <lineage>
        <taxon>Bacteria</taxon>
        <taxon>Bacillati</taxon>
        <taxon>Actinomycetota</taxon>
        <taxon>Actinomycetes</taxon>
        <taxon>Streptosporangiales</taxon>
        <taxon>Thermomonosporaceae</taxon>
        <taxon>Actinomadura</taxon>
    </lineage>
</organism>
<evidence type="ECO:0000313" key="1">
    <source>
        <dbReference type="EMBL" id="MCK2219732.1"/>
    </source>
</evidence>
<dbReference type="Proteomes" id="UP001317259">
    <property type="component" value="Unassembled WGS sequence"/>
</dbReference>
<accession>A0ABT0G550</accession>
<comment type="caution">
    <text evidence="1">The sequence shown here is derived from an EMBL/GenBank/DDBJ whole genome shotgun (WGS) entry which is preliminary data.</text>
</comment>
<reference evidence="1 2" key="1">
    <citation type="submission" date="2022-04" db="EMBL/GenBank/DDBJ databases">
        <title>Genome draft of Actinomadura sp. ATCC 31491.</title>
        <authorList>
            <person name="Shi X."/>
            <person name="Du Y."/>
        </authorList>
    </citation>
    <scope>NUCLEOTIDE SEQUENCE [LARGE SCALE GENOMIC DNA]</scope>
    <source>
        <strain evidence="1 2">ATCC 31491</strain>
    </source>
</reference>
<name>A0ABT0G550_9ACTN</name>
<dbReference type="RefSeq" id="WP_242375255.1">
    <property type="nucleotide sequence ID" value="NZ_JAKRKC020000002.1"/>
</dbReference>
<protein>
    <submittedName>
        <fullName evidence="1">Uncharacterized protein</fullName>
    </submittedName>
</protein>
<evidence type="ECO:0000313" key="2">
    <source>
        <dbReference type="Proteomes" id="UP001317259"/>
    </source>
</evidence>
<dbReference type="EMBL" id="JAKRKC020000002">
    <property type="protein sequence ID" value="MCK2219732.1"/>
    <property type="molecule type" value="Genomic_DNA"/>
</dbReference>
<keyword evidence="2" id="KW-1185">Reference proteome</keyword>